<organism evidence="1 2">
    <name type="scientific">Paenibacillus ehimensis</name>
    <dbReference type="NCBI Taxonomy" id="79264"/>
    <lineage>
        <taxon>Bacteria</taxon>
        <taxon>Bacillati</taxon>
        <taxon>Bacillota</taxon>
        <taxon>Bacilli</taxon>
        <taxon>Bacillales</taxon>
        <taxon>Paenibacillaceae</taxon>
        <taxon>Paenibacillus</taxon>
    </lineage>
</organism>
<dbReference type="RefSeq" id="WP_025850893.1">
    <property type="nucleotide sequence ID" value="NZ_JARLKN010000018.1"/>
</dbReference>
<gene>
    <name evidence="1" type="ORF">Q3C12_05995</name>
</gene>
<proteinExistence type="predicted"/>
<name>A0ABT8V8F9_9BACL</name>
<dbReference type="EMBL" id="JAUMKJ010000006">
    <property type="protein sequence ID" value="MDO3676547.1"/>
    <property type="molecule type" value="Genomic_DNA"/>
</dbReference>
<accession>A0ABT8V8F9</accession>
<keyword evidence="2" id="KW-1185">Reference proteome</keyword>
<sequence>MGKAKLIAHSIPAAIVSKDSGTPKTLSSAVLLTDEETLDKWIDYNMLINEDKNCSAINPTYLKG</sequence>
<protein>
    <submittedName>
        <fullName evidence="1">Uncharacterized protein</fullName>
    </submittedName>
</protein>
<evidence type="ECO:0000313" key="1">
    <source>
        <dbReference type="EMBL" id="MDO3676547.1"/>
    </source>
</evidence>
<evidence type="ECO:0000313" key="2">
    <source>
        <dbReference type="Proteomes" id="UP001168883"/>
    </source>
</evidence>
<reference evidence="1" key="1">
    <citation type="submission" date="2023-07" db="EMBL/GenBank/DDBJ databases">
        <authorList>
            <person name="Aktuganov G."/>
            <person name="Boyko T."/>
            <person name="Delegan Y."/>
            <person name="Galimzianova N."/>
            <person name="Gilvanova E."/>
            <person name="Korobov V."/>
            <person name="Kuzmina L."/>
            <person name="Melentiev A."/>
            <person name="Milman P."/>
            <person name="Ryabova A."/>
            <person name="Stupak E."/>
            <person name="Yasakov T."/>
            <person name="Zharikova N."/>
            <person name="Zhurenko E."/>
        </authorList>
    </citation>
    <scope>NUCLEOTIDE SEQUENCE</scope>
    <source>
        <strain evidence="1">IB-739</strain>
    </source>
</reference>
<comment type="caution">
    <text evidence="1">The sequence shown here is derived from an EMBL/GenBank/DDBJ whole genome shotgun (WGS) entry which is preliminary data.</text>
</comment>
<dbReference type="Proteomes" id="UP001168883">
    <property type="component" value="Unassembled WGS sequence"/>
</dbReference>